<dbReference type="InterPro" id="IPR002938">
    <property type="entry name" value="FAD-bd"/>
</dbReference>
<organism evidence="5 6">
    <name type="scientific">Burkholderia cepacia</name>
    <name type="common">Pseudomonas cepacia</name>
    <dbReference type="NCBI Taxonomy" id="292"/>
    <lineage>
        <taxon>Bacteria</taxon>
        <taxon>Pseudomonadati</taxon>
        <taxon>Pseudomonadota</taxon>
        <taxon>Betaproteobacteria</taxon>
        <taxon>Burkholderiales</taxon>
        <taxon>Burkholderiaceae</taxon>
        <taxon>Burkholderia</taxon>
        <taxon>Burkholderia cepacia complex</taxon>
    </lineage>
</organism>
<dbReference type="InterPro" id="IPR050493">
    <property type="entry name" value="FAD-dep_Monooxygenase_BioMet"/>
</dbReference>
<evidence type="ECO:0000256" key="2">
    <source>
        <dbReference type="ARBA" id="ARBA00023033"/>
    </source>
</evidence>
<dbReference type="InterPro" id="IPR036188">
    <property type="entry name" value="FAD/NAD-bd_sf"/>
</dbReference>
<feature type="domain" description="FAD-binding" evidence="4">
    <location>
        <begin position="9"/>
        <end position="339"/>
    </location>
</feature>
<dbReference type="SUPFAM" id="SSF51905">
    <property type="entry name" value="FAD/NAD(P)-binding domain"/>
    <property type="match status" value="1"/>
</dbReference>
<dbReference type="AlphaFoldDB" id="A0AAE8T2M8"/>
<dbReference type="Gene3D" id="3.50.50.60">
    <property type="entry name" value="FAD/NAD(P)-binding domain"/>
    <property type="match status" value="1"/>
</dbReference>
<protein>
    <submittedName>
        <fullName evidence="5">Salicylate 1-monooxygenase</fullName>
        <ecNumber evidence="5">1.14.13.114</ecNumber>
    </submittedName>
</protein>
<gene>
    <name evidence="5" type="ORF">NCTC10661_02410</name>
</gene>
<keyword evidence="3" id="KW-0472">Membrane</keyword>
<dbReference type="GO" id="GO:0071949">
    <property type="term" value="F:FAD binding"/>
    <property type="evidence" value="ECO:0007669"/>
    <property type="project" value="InterPro"/>
</dbReference>
<comment type="caution">
    <text evidence="5">The sequence shown here is derived from an EMBL/GenBank/DDBJ whole genome shotgun (WGS) entry which is preliminary data.</text>
</comment>
<name>A0AAE8T2M8_BURCE</name>
<dbReference type="PANTHER" id="PTHR13789:SF309">
    <property type="entry name" value="PUTATIVE (AFU_ORTHOLOGUE AFUA_6G14510)-RELATED"/>
    <property type="match status" value="1"/>
</dbReference>
<dbReference type="PROSITE" id="PS51257">
    <property type="entry name" value="PROKAR_LIPOPROTEIN"/>
    <property type="match status" value="1"/>
</dbReference>
<dbReference type="GO" id="GO:0043731">
    <property type="term" value="F:6-hydroxynicotinate 3-monooxygenase activity"/>
    <property type="evidence" value="ECO:0007669"/>
    <property type="project" value="UniProtKB-EC"/>
</dbReference>
<dbReference type="PRINTS" id="PR00420">
    <property type="entry name" value="RNGMNOXGNASE"/>
</dbReference>
<evidence type="ECO:0000259" key="4">
    <source>
        <dbReference type="Pfam" id="PF01494"/>
    </source>
</evidence>
<dbReference type="Pfam" id="PF01494">
    <property type="entry name" value="FAD_binding_3"/>
    <property type="match status" value="1"/>
</dbReference>
<dbReference type="EC" id="1.14.13.114" evidence="5"/>
<dbReference type="SUPFAM" id="SSF54373">
    <property type="entry name" value="FAD-linked reductases, C-terminal domain"/>
    <property type="match status" value="1"/>
</dbReference>
<evidence type="ECO:0000256" key="3">
    <source>
        <dbReference type="SAM" id="Phobius"/>
    </source>
</evidence>
<sequence length="424" mass="45971">MTRTTSAARVAIVGAGIGGCALGAMLQRIGHDVRLFEQAPAFARVGAGIHLSPNLMRVMRLLGVHRQALWAGQEPDAFANRQAADGELLYRLPLGENAIGRFGATFVTLKRGDLHAALLGAVAPGTIAWGKRLAGLDPAGDAIRLTFEDGTSDTADLVIGADGLRSRVREALRGFEAPEFSGQVAFRGAYPRALLGELAVEDLTKWWGDRKFVLSYWLDRARREFYFAAMTPQAEWPTQASSMPGDVDEMQAIFADFHPAVRHMLARAPRESVMKWALFERSPQFEFGNERVVLIGDACHPMRPFMSQGAAMALEDATILLRALIGSSNAASAFSTYAQCRVARLGEVHRVSAANTFMHGHTEPDWVFGYDALTAHTSPALPPLPVELDWLVGASPLAARMQAAATRAVPSHRSPPMPHAPVPY</sequence>
<dbReference type="EMBL" id="UARD01000011">
    <property type="protein sequence ID" value="SPV18085.1"/>
    <property type="molecule type" value="Genomic_DNA"/>
</dbReference>
<dbReference type="PANTHER" id="PTHR13789">
    <property type="entry name" value="MONOOXYGENASE"/>
    <property type="match status" value="1"/>
</dbReference>
<keyword evidence="1 5" id="KW-0560">Oxidoreductase</keyword>
<feature type="transmembrane region" description="Helical" evidence="3">
    <location>
        <begin position="6"/>
        <end position="26"/>
    </location>
</feature>
<evidence type="ECO:0000313" key="5">
    <source>
        <dbReference type="EMBL" id="SPV18085.1"/>
    </source>
</evidence>
<accession>A0AAE8T2M8</accession>
<reference evidence="5 6" key="1">
    <citation type="submission" date="2018-06" db="EMBL/GenBank/DDBJ databases">
        <authorList>
            <consortium name="Pathogen Informatics"/>
            <person name="Doyle S."/>
        </authorList>
    </citation>
    <scope>NUCLEOTIDE SEQUENCE [LARGE SCALE GENOMIC DNA]</scope>
    <source>
        <strain evidence="5 6">NCTC10661</strain>
    </source>
</reference>
<proteinExistence type="predicted"/>
<dbReference type="RefSeq" id="WP_175904290.1">
    <property type="nucleotide sequence ID" value="NZ_CADEUP010000007.1"/>
</dbReference>
<evidence type="ECO:0000256" key="1">
    <source>
        <dbReference type="ARBA" id="ARBA00023002"/>
    </source>
</evidence>
<keyword evidence="3" id="KW-0812">Transmembrane</keyword>
<dbReference type="Proteomes" id="UP000250416">
    <property type="component" value="Unassembled WGS sequence"/>
</dbReference>
<keyword evidence="2" id="KW-0503">Monooxygenase</keyword>
<evidence type="ECO:0000313" key="6">
    <source>
        <dbReference type="Proteomes" id="UP000250416"/>
    </source>
</evidence>
<keyword evidence="3" id="KW-1133">Transmembrane helix</keyword>